<keyword evidence="4" id="KW-1185">Reference proteome</keyword>
<dbReference type="Proteomes" id="UP001209803">
    <property type="component" value="Chromosome"/>
</dbReference>
<organism evidence="3 4">
    <name type="scientific">Roseibium porphyridii</name>
    <dbReference type="NCBI Taxonomy" id="2866279"/>
    <lineage>
        <taxon>Bacteria</taxon>
        <taxon>Pseudomonadati</taxon>
        <taxon>Pseudomonadota</taxon>
        <taxon>Alphaproteobacteria</taxon>
        <taxon>Hyphomicrobiales</taxon>
        <taxon>Stappiaceae</taxon>
        <taxon>Roseibium</taxon>
    </lineage>
</organism>
<dbReference type="InterPro" id="IPR000326">
    <property type="entry name" value="PAP2/HPO"/>
</dbReference>
<dbReference type="RefSeq" id="WP_152504006.1">
    <property type="nucleotide sequence ID" value="NZ_CP120863.1"/>
</dbReference>
<dbReference type="InterPro" id="IPR036938">
    <property type="entry name" value="PAP2/HPO_sf"/>
</dbReference>
<gene>
    <name evidence="3" type="ORF">K1718_26930</name>
</gene>
<evidence type="ECO:0000313" key="3">
    <source>
        <dbReference type="EMBL" id="WFE89744.1"/>
    </source>
</evidence>
<feature type="transmembrane region" description="Helical" evidence="1">
    <location>
        <begin position="59"/>
        <end position="83"/>
    </location>
</feature>
<keyword evidence="1" id="KW-0472">Membrane</keyword>
<reference evidence="3 4" key="1">
    <citation type="submission" date="2023-03" db="EMBL/GenBank/DDBJ databases">
        <title>Roseibium porphyridii sp. nov. and Roseibium rhodosorbium sp. nov. isolated from marine algae, Porphyridium cruentum and Rhodosorus marinus, respectively.</title>
        <authorList>
            <person name="Lee M.W."/>
            <person name="Choi B.J."/>
            <person name="Lee J.K."/>
            <person name="Choi D.G."/>
            <person name="Baek J.H."/>
            <person name="Bayburt H."/>
            <person name="Kim J.M."/>
            <person name="Han D.M."/>
            <person name="Kim K.H."/>
            <person name="Jeon C.O."/>
        </authorList>
    </citation>
    <scope>NUCLEOTIDE SEQUENCE [LARGE SCALE GENOMIC DNA]</scope>
    <source>
        <strain evidence="3 4">KMA01</strain>
    </source>
</reference>
<feature type="domain" description="Phosphatidic acid phosphatase type 2/haloperoxidase" evidence="2">
    <location>
        <begin position="96"/>
        <end position="212"/>
    </location>
</feature>
<keyword evidence="1" id="KW-1133">Transmembrane helix</keyword>
<evidence type="ECO:0000256" key="1">
    <source>
        <dbReference type="SAM" id="Phobius"/>
    </source>
</evidence>
<protein>
    <submittedName>
        <fullName evidence="3">Phosphatase PAP2 family protein</fullName>
    </submittedName>
</protein>
<evidence type="ECO:0000313" key="4">
    <source>
        <dbReference type="Proteomes" id="UP001209803"/>
    </source>
</evidence>
<feature type="transmembrane region" description="Helical" evidence="1">
    <location>
        <begin position="24"/>
        <end position="47"/>
    </location>
</feature>
<evidence type="ECO:0000259" key="2">
    <source>
        <dbReference type="Pfam" id="PF01569"/>
    </source>
</evidence>
<dbReference type="Pfam" id="PF01569">
    <property type="entry name" value="PAP2"/>
    <property type="match status" value="1"/>
</dbReference>
<keyword evidence="1" id="KW-0812">Transmembrane</keyword>
<proteinExistence type="predicted"/>
<name>A0ABY8F2U1_9HYPH</name>
<feature type="transmembrane region" description="Helical" evidence="1">
    <location>
        <begin position="196"/>
        <end position="214"/>
    </location>
</feature>
<feature type="transmembrane region" description="Helical" evidence="1">
    <location>
        <begin position="170"/>
        <end position="190"/>
    </location>
</feature>
<dbReference type="Gene3D" id="1.20.144.10">
    <property type="entry name" value="Phosphatidic acid phosphatase type 2/haloperoxidase"/>
    <property type="match status" value="1"/>
</dbReference>
<sequence>MTVAAGLATDILRGVLREVMTLRVYLTCLVAAGVTFLLAQLGIDAAINDLARLQEPNTSLFWSAFPMLAGLVMPLLVPAVLVFTGETKLAKTTFTAFSATLIIVSILKGVSSRVHPEAIHPIGTLAKSQVFRFGVLESGFSSLIEGWPSGHTATNGAVALVLAWSTPYRWLALCAWGWFVWVASATVFGINGDVHWLSDTIAGLLIASTVALQINSKTGKPREQ</sequence>
<dbReference type="CDD" id="cd01610">
    <property type="entry name" value="PAP2_like"/>
    <property type="match status" value="1"/>
</dbReference>
<accession>A0ABY8F2U1</accession>
<dbReference type="SUPFAM" id="SSF48317">
    <property type="entry name" value="Acid phosphatase/Vanadium-dependent haloperoxidase"/>
    <property type="match status" value="1"/>
</dbReference>
<dbReference type="EMBL" id="CP120863">
    <property type="protein sequence ID" value="WFE89744.1"/>
    <property type="molecule type" value="Genomic_DNA"/>
</dbReference>